<name>A0AAV9WFG5_9PEZI</name>
<evidence type="ECO:0000313" key="2">
    <source>
        <dbReference type="Proteomes" id="UP001370758"/>
    </source>
</evidence>
<sequence>MSAQDDGSGYDDKELEDVELEVSAVEKSKGQKMKEVVRLWKRMLDVFREDGHWPGSSSTEQQQQCLDAVDLIECKRGGRR</sequence>
<proteinExistence type="predicted"/>
<gene>
    <name evidence="1" type="ORF">TWF481_005448</name>
</gene>
<dbReference type="EMBL" id="JAVHJL010000003">
    <property type="protein sequence ID" value="KAK6506992.1"/>
    <property type="molecule type" value="Genomic_DNA"/>
</dbReference>
<evidence type="ECO:0000313" key="1">
    <source>
        <dbReference type="EMBL" id="KAK6506992.1"/>
    </source>
</evidence>
<comment type="caution">
    <text evidence="1">The sequence shown here is derived from an EMBL/GenBank/DDBJ whole genome shotgun (WGS) entry which is preliminary data.</text>
</comment>
<protein>
    <submittedName>
        <fullName evidence="1">Uncharacterized protein</fullName>
    </submittedName>
</protein>
<reference evidence="1 2" key="1">
    <citation type="submission" date="2023-08" db="EMBL/GenBank/DDBJ databases">
        <authorList>
            <person name="Palmer J.M."/>
        </authorList>
    </citation>
    <scope>NUCLEOTIDE SEQUENCE [LARGE SCALE GENOMIC DNA]</scope>
    <source>
        <strain evidence="1 2">TWF481</strain>
    </source>
</reference>
<dbReference type="AlphaFoldDB" id="A0AAV9WFG5"/>
<dbReference type="Proteomes" id="UP001370758">
    <property type="component" value="Unassembled WGS sequence"/>
</dbReference>
<organism evidence="1 2">
    <name type="scientific">Arthrobotrys musiformis</name>
    <dbReference type="NCBI Taxonomy" id="47236"/>
    <lineage>
        <taxon>Eukaryota</taxon>
        <taxon>Fungi</taxon>
        <taxon>Dikarya</taxon>
        <taxon>Ascomycota</taxon>
        <taxon>Pezizomycotina</taxon>
        <taxon>Orbiliomycetes</taxon>
        <taxon>Orbiliales</taxon>
        <taxon>Orbiliaceae</taxon>
        <taxon>Arthrobotrys</taxon>
    </lineage>
</organism>
<accession>A0AAV9WFG5</accession>
<keyword evidence="2" id="KW-1185">Reference proteome</keyword>